<geneLocation type="plasmid" evidence="4">
    <name>pedy32-46i</name>
</geneLocation>
<dbReference type="PROSITE" id="PS50883">
    <property type="entry name" value="EAL"/>
    <property type="match status" value="1"/>
</dbReference>
<dbReference type="SMART" id="SM00267">
    <property type="entry name" value="GGDEF"/>
    <property type="match status" value="1"/>
</dbReference>
<dbReference type="InterPro" id="IPR050706">
    <property type="entry name" value="Cyclic-di-GMP_PDE-like"/>
</dbReference>
<evidence type="ECO:0000313" key="4">
    <source>
        <dbReference type="Proteomes" id="UP000264006"/>
    </source>
</evidence>
<feature type="transmembrane region" description="Helical" evidence="1">
    <location>
        <begin position="167"/>
        <end position="185"/>
    </location>
</feature>
<reference evidence="3 4" key="1">
    <citation type="submission" date="2018-09" db="EMBL/GenBank/DDBJ databases">
        <title>Complete genome sequence of Euzebya sp. DY32-46 isolated from seawater of Pacific Ocean.</title>
        <authorList>
            <person name="Xu L."/>
            <person name="Wu Y.-H."/>
            <person name="Xu X.-W."/>
        </authorList>
    </citation>
    <scope>NUCLEOTIDE SEQUENCE [LARGE SCALE GENOMIC DNA]</scope>
    <source>
        <strain evidence="3 4">DY32-46</strain>
        <plasmid evidence="4">pedy32-46i</plasmid>
    </source>
</reference>
<dbReference type="CDD" id="cd01948">
    <property type="entry name" value="EAL"/>
    <property type="match status" value="1"/>
</dbReference>
<protein>
    <submittedName>
        <fullName evidence="3">Diguanylate cyclase/phosphodiesterase (GGDEF &amp; EAL domains) with PAS/PAC sensor(S)</fullName>
    </submittedName>
</protein>
<dbReference type="InterPro" id="IPR001633">
    <property type="entry name" value="EAL_dom"/>
</dbReference>
<dbReference type="AlphaFoldDB" id="A0A346Y6B2"/>
<dbReference type="EMBL" id="CP031166">
    <property type="protein sequence ID" value="AXV10009.1"/>
    <property type="molecule type" value="Genomic_DNA"/>
</dbReference>
<evidence type="ECO:0000259" key="2">
    <source>
        <dbReference type="PROSITE" id="PS50883"/>
    </source>
</evidence>
<name>A0A346Y6B2_9ACTN</name>
<keyword evidence="3" id="KW-0614">Plasmid</keyword>
<dbReference type="Gene3D" id="3.30.70.270">
    <property type="match status" value="1"/>
</dbReference>
<dbReference type="GO" id="GO:0071111">
    <property type="term" value="F:cyclic-guanylate-specific phosphodiesterase activity"/>
    <property type="evidence" value="ECO:0007669"/>
    <property type="project" value="InterPro"/>
</dbReference>
<keyword evidence="1" id="KW-0472">Membrane</keyword>
<organism evidence="3 4">
    <name type="scientific">Euzebya pacifica</name>
    <dbReference type="NCBI Taxonomy" id="1608957"/>
    <lineage>
        <taxon>Bacteria</taxon>
        <taxon>Bacillati</taxon>
        <taxon>Actinomycetota</taxon>
        <taxon>Nitriliruptoria</taxon>
        <taxon>Euzebyales</taxon>
    </lineage>
</organism>
<dbReference type="Gene3D" id="3.20.20.450">
    <property type="entry name" value="EAL domain"/>
    <property type="match status" value="1"/>
</dbReference>
<feature type="transmembrane region" description="Helical" evidence="1">
    <location>
        <begin position="98"/>
        <end position="118"/>
    </location>
</feature>
<gene>
    <name evidence="3" type="ORF">DVS28_b0239</name>
</gene>
<dbReference type="KEGG" id="euz:DVS28_b0239"/>
<feature type="transmembrane region" description="Helical" evidence="1">
    <location>
        <begin position="139"/>
        <end position="161"/>
    </location>
</feature>
<dbReference type="Pfam" id="PF00563">
    <property type="entry name" value="EAL"/>
    <property type="match status" value="1"/>
</dbReference>
<accession>A0A346Y6B2</accession>
<evidence type="ECO:0000313" key="3">
    <source>
        <dbReference type="EMBL" id="AXV10009.1"/>
    </source>
</evidence>
<feature type="domain" description="EAL" evidence="2">
    <location>
        <begin position="413"/>
        <end position="665"/>
    </location>
</feature>
<dbReference type="InterPro" id="IPR035919">
    <property type="entry name" value="EAL_sf"/>
</dbReference>
<dbReference type="RefSeq" id="WP_164711112.1">
    <property type="nucleotide sequence ID" value="NZ_CP031166.1"/>
</dbReference>
<dbReference type="PANTHER" id="PTHR33121">
    <property type="entry name" value="CYCLIC DI-GMP PHOSPHODIESTERASE PDEF"/>
    <property type="match status" value="1"/>
</dbReference>
<feature type="transmembrane region" description="Helical" evidence="1">
    <location>
        <begin position="60"/>
        <end position="78"/>
    </location>
</feature>
<evidence type="ECO:0000256" key="1">
    <source>
        <dbReference type="SAM" id="Phobius"/>
    </source>
</evidence>
<dbReference type="InterPro" id="IPR000160">
    <property type="entry name" value="GGDEF_dom"/>
</dbReference>
<feature type="transmembrane region" description="Helical" evidence="1">
    <location>
        <begin position="206"/>
        <end position="225"/>
    </location>
</feature>
<sequence>MSDSRGDRRGRFVAVAARLTGLPQRPTTPTFAVIVAVAMIAAAALAVPAAIRLPEATGPIVGPLLLLFLGAALDAFPVRQRDTMYSLSSAGYVTATMLNPTVGLALIGIIGGTGQLIGAIANPHPSVPLTRRVGTLRTLVNAAVTIVQAGLGGIVAAMIAARTGAPFVGLVLGVVLADLLGGLVSSTISRAATGKRTRFTELSGNIPALGILTSASTGALLLAVAMTHPTVLPAALPAIIALSFVTARANDYSRAVATDATTRLRSRNGFIAETSELDHPDATTMVVRLHGLDGCREALGDGFADAVLQEVAGVFETLNPSMFTGRVAPDILATICLADPRLHAVRMREELTRRWTVMGIPVVLQAEIGVAAPHPDDTRSDRGDRLVRAEAALGAGPGAITINAEPNATDAEALARTTRLFDAIRSGGIDAYYQPIVEAFTGRVVAVEALARWYDRDELVTPGKLLPLVRRMGMDSALTAAMVDRVMADLALWARDGLILSANINVAPSDLTQPDLEQSLVAASARHEVPLSRIVIEMTEESAILDPVTTTKTLERLREFGCRSAVDDFGTGQSSLARITRFPFDTIKLDRALVTNVHTDRPARVVLTHLVRLAHDLGLSVTAEGVEHDGEREALRLLGVDMLQGFGIARPAPPDRISGLVAELGQFPTDAAAAHGPTGRTGP</sequence>
<proteinExistence type="predicted"/>
<dbReference type="Proteomes" id="UP000264006">
    <property type="component" value="Plasmid pEDY32-46I"/>
</dbReference>
<keyword evidence="4" id="KW-1185">Reference proteome</keyword>
<dbReference type="InterPro" id="IPR043128">
    <property type="entry name" value="Rev_trsase/Diguanyl_cyclase"/>
</dbReference>
<keyword evidence="1" id="KW-1133">Transmembrane helix</keyword>
<dbReference type="SUPFAM" id="SSF141868">
    <property type="entry name" value="EAL domain-like"/>
    <property type="match status" value="1"/>
</dbReference>
<keyword evidence="1" id="KW-0812">Transmembrane</keyword>
<dbReference type="SMART" id="SM00052">
    <property type="entry name" value="EAL"/>
    <property type="match status" value="1"/>
</dbReference>
<dbReference type="PANTHER" id="PTHR33121:SF79">
    <property type="entry name" value="CYCLIC DI-GMP PHOSPHODIESTERASE PDED-RELATED"/>
    <property type="match status" value="1"/>
</dbReference>
<feature type="transmembrane region" description="Helical" evidence="1">
    <location>
        <begin position="31"/>
        <end position="53"/>
    </location>
</feature>